<evidence type="ECO:0000313" key="3">
    <source>
        <dbReference type="Proteomes" id="UP001295423"/>
    </source>
</evidence>
<dbReference type="GO" id="GO:0032259">
    <property type="term" value="P:methylation"/>
    <property type="evidence" value="ECO:0007669"/>
    <property type="project" value="InterPro"/>
</dbReference>
<dbReference type="InterPro" id="IPR002052">
    <property type="entry name" value="DNA_methylase_N6_adenine_CS"/>
</dbReference>
<dbReference type="GO" id="GO:0008168">
    <property type="term" value="F:methyltransferase activity"/>
    <property type="evidence" value="ECO:0007669"/>
    <property type="project" value="InterPro"/>
</dbReference>
<organism evidence="2 3">
    <name type="scientific">Cylindrotheca closterium</name>
    <dbReference type="NCBI Taxonomy" id="2856"/>
    <lineage>
        <taxon>Eukaryota</taxon>
        <taxon>Sar</taxon>
        <taxon>Stramenopiles</taxon>
        <taxon>Ochrophyta</taxon>
        <taxon>Bacillariophyta</taxon>
        <taxon>Bacillariophyceae</taxon>
        <taxon>Bacillariophycidae</taxon>
        <taxon>Bacillariales</taxon>
        <taxon>Bacillariaceae</taxon>
        <taxon>Cylindrotheca</taxon>
    </lineage>
</organism>
<dbReference type="PROSITE" id="PS00092">
    <property type="entry name" value="N6_MTASE"/>
    <property type="match status" value="1"/>
</dbReference>
<dbReference type="PANTHER" id="PTHR39444:SF3">
    <property type="entry name" value="SITE-SPECIFIC DNA-METHYLTRANSFERASE (ADENINE-SPECIFIC)"/>
    <property type="match status" value="1"/>
</dbReference>
<dbReference type="EMBL" id="CAKOGP040002313">
    <property type="protein sequence ID" value="CAJ1967107.1"/>
    <property type="molecule type" value="Genomic_DNA"/>
</dbReference>
<reference evidence="2" key="1">
    <citation type="submission" date="2023-08" db="EMBL/GenBank/DDBJ databases">
        <authorList>
            <person name="Audoor S."/>
            <person name="Bilcke G."/>
        </authorList>
    </citation>
    <scope>NUCLEOTIDE SEQUENCE</scope>
</reference>
<feature type="compositionally biased region" description="Basic and acidic residues" evidence="1">
    <location>
        <begin position="60"/>
        <end position="69"/>
    </location>
</feature>
<name>A0AAD2GA83_9STRA</name>
<dbReference type="Proteomes" id="UP001295423">
    <property type="component" value="Unassembled WGS sequence"/>
</dbReference>
<feature type="compositionally biased region" description="Basic and acidic residues" evidence="1">
    <location>
        <begin position="1"/>
        <end position="20"/>
    </location>
</feature>
<evidence type="ECO:0000256" key="1">
    <source>
        <dbReference type="SAM" id="MobiDB-lite"/>
    </source>
</evidence>
<dbReference type="PANTHER" id="PTHR39444">
    <property type="entry name" value="SITE-SPECIFIC DNA-METHYLTRANSFERASE (ADENINE-SPECIFIC)"/>
    <property type="match status" value="1"/>
</dbReference>
<feature type="region of interest" description="Disordered" evidence="1">
    <location>
        <begin position="1"/>
        <end position="79"/>
    </location>
</feature>
<comment type="caution">
    <text evidence="2">The sequence shown here is derived from an EMBL/GenBank/DDBJ whole genome shotgun (WGS) entry which is preliminary data.</text>
</comment>
<gene>
    <name evidence="2" type="ORF">CYCCA115_LOCUS22617</name>
</gene>
<sequence length="357" mass="40954">MKDEKLKYGEKEPAGEEERAKKRKQKKSKRKRHSSPSNNEDLVVGETDVSPRKKKKAKKSRDVADKDQESNVEESLEGSLVDGEIVLIDRKSGKVYSGLERGENGGRKEIGKASESGSIDLYKSEKGTVKNTEENAEIEKPEFPFETDADDHCESPLQAYKDIVPFLKDFNERKASTGELCIYDPYFCNGAVIENFNSLGFSKVYNRKEDCYKVWGTSSYPSHDLLVTNPPYSGDHIEKLIDHVTSKSFGNRPFLLLMPQWVHKKDYYISKTKGIRPFFVVPRKRYIYLPPPSFRKSKKSDVHKKSSPFVSMWFVWGGTTQQNERWLSAISKRITDCDIARSKSALRDLRRKGNMKK</sequence>
<evidence type="ECO:0000313" key="2">
    <source>
        <dbReference type="EMBL" id="CAJ1967107.1"/>
    </source>
</evidence>
<feature type="compositionally biased region" description="Basic residues" evidence="1">
    <location>
        <begin position="21"/>
        <end position="34"/>
    </location>
</feature>
<dbReference type="AlphaFoldDB" id="A0AAD2GA83"/>
<accession>A0AAD2GA83</accession>
<proteinExistence type="predicted"/>
<protein>
    <submittedName>
        <fullName evidence="2">Uncharacterized protein</fullName>
    </submittedName>
</protein>
<keyword evidence="3" id="KW-1185">Reference proteome</keyword>
<dbReference type="GO" id="GO:0003676">
    <property type="term" value="F:nucleic acid binding"/>
    <property type="evidence" value="ECO:0007669"/>
    <property type="project" value="InterPro"/>
</dbReference>